<feature type="domain" description="Peptidase M15C" evidence="1">
    <location>
        <begin position="62"/>
        <end position="120"/>
    </location>
</feature>
<dbReference type="EMBL" id="MT143973">
    <property type="protein sequence ID" value="QJA44106.1"/>
    <property type="molecule type" value="Genomic_DNA"/>
</dbReference>
<proteinExistence type="predicted"/>
<accession>A0A6H1Z898</accession>
<dbReference type="CDD" id="cd14845">
    <property type="entry name" value="L-Ala-D-Glu_peptidase_like"/>
    <property type="match status" value="1"/>
</dbReference>
<dbReference type="EMBL" id="MT145187">
    <property type="protein sequence ID" value="QJI04572.1"/>
    <property type="molecule type" value="Genomic_DNA"/>
</dbReference>
<evidence type="ECO:0000259" key="1">
    <source>
        <dbReference type="Pfam" id="PF13539"/>
    </source>
</evidence>
<protein>
    <submittedName>
        <fullName evidence="2">Putative peptidase</fullName>
    </submittedName>
</protein>
<evidence type="ECO:0000313" key="5">
    <source>
        <dbReference type="EMBL" id="QJI04572.1"/>
    </source>
</evidence>
<evidence type="ECO:0000313" key="2">
    <source>
        <dbReference type="EMBL" id="QJA44106.1"/>
    </source>
</evidence>
<dbReference type="AlphaFoldDB" id="A0A6H1Z898"/>
<reference evidence="2" key="1">
    <citation type="submission" date="2020-03" db="EMBL/GenBank/DDBJ databases">
        <title>The deep terrestrial virosphere.</title>
        <authorList>
            <person name="Holmfeldt K."/>
            <person name="Nilsson E."/>
            <person name="Simone D."/>
            <person name="Lopez-Fernandez M."/>
            <person name="Wu X."/>
            <person name="de Brujin I."/>
            <person name="Lundin D."/>
            <person name="Andersson A."/>
            <person name="Bertilsson S."/>
            <person name="Dopson M."/>
        </authorList>
    </citation>
    <scope>NUCLEOTIDE SEQUENCE</scope>
    <source>
        <strain evidence="5">MM415A00093</strain>
        <strain evidence="3">MM415B00143</strain>
        <strain evidence="2">TM448A00087</strain>
        <strain evidence="4">TM448B00099</strain>
    </source>
</reference>
<organism evidence="2">
    <name type="scientific">viral metagenome</name>
    <dbReference type="NCBI Taxonomy" id="1070528"/>
    <lineage>
        <taxon>unclassified sequences</taxon>
        <taxon>metagenomes</taxon>
        <taxon>organismal metagenomes</taxon>
    </lineage>
</organism>
<name>A0A6H1Z898_9ZZZZ</name>
<dbReference type="EMBL" id="MT141577">
    <property type="protein sequence ID" value="QJA67922.1"/>
    <property type="molecule type" value="Genomic_DNA"/>
</dbReference>
<dbReference type="InterPro" id="IPR009045">
    <property type="entry name" value="Zn_M74/Hedgehog-like"/>
</dbReference>
<dbReference type="Gene3D" id="3.30.1380.10">
    <property type="match status" value="1"/>
</dbReference>
<dbReference type="SUPFAM" id="SSF55166">
    <property type="entry name" value="Hedgehog/DD-peptidase"/>
    <property type="match status" value="1"/>
</dbReference>
<evidence type="ECO:0000313" key="4">
    <source>
        <dbReference type="EMBL" id="QJH93546.1"/>
    </source>
</evidence>
<evidence type="ECO:0000313" key="3">
    <source>
        <dbReference type="EMBL" id="QJA67922.1"/>
    </source>
</evidence>
<dbReference type="InterPro" id="IPR039561">
    <property type="entry name" value="Peptidase_M15C"/>
</dbReference>
<dbReference type="EMBL" id="MT144589">
    <property type="protein sequence ID" value="QJH93546.1"/>
    <property type="molecule type" value="Genomic_DNA"/>
</dbReference>
<dbReference type="GO" id="GO:0008233">
    <property type="term" value="F:peptidase activity"/>
    <property type="evidence" value="ECO:0007669"/>
    <property type="project" value="InterPro"/>
</dbReference>
<dbReference type="Pfam" id="PF13539">
    <property type="entry name" value="Peptidase_M15_4"/>
    <property type="match status" value="1"/>
</dbReference>
<sequence length="155" mass="17902">MSRKLEDLIPILAIKAIELSKNANEQGINILITDTWRSFAEQQALYDLGRTKPGRIITWAKPGQSFHNYGLAFDFVPMNEGKPDWKSLDKFQLVGEMGEDLGLEWGGRWPRKKDMPHLQMSFGLSVDELFTLFRTGGIQRVWQECNKKYEQGLWP</sequence>
<gene>
    <name evidence="5" type="ORF">MM415A00093_0065</name>
    <name evidence="3" type="ORF">MM415B00143_0073</name>
    <name evidence="2" type="ORF">TM448A00087_0039</name>
    <name evidence="4" type="ORF">TM448B00099_0022</name>
</gene>